<keyword evidence="2" id="KW-1185">Reference proteome</keyword>
<evidence type="ECO:0000313" key="1">
    <source>
        <dbReference type="EMBL" id="GAA4502783.1"/>
    </source>
</evidence>
<dbReference type="Proteomes" id="UP001501321">
    <property type="component" value="Unassembled WGS sequence"/>
</dbReference>
<dbReference type="RefSeq" id="WP_345014227.1">
    <property type="nucleotide sequence ID" value="NZ_BAABFC010000022.1"/>
</dbReference>
<protein>
    <submittedName>
        <fullName evidence="1">Uncharacterized protein</fullName>
    </submittedName>
</protein>
<dbReference type="EMBL" id="BAABFC010000022">
    <property type="protein sequence ID" value="GAA4502783.1"/>
    <property type="molecule type" value="Genomic_DNA"/>
</dbReference>
<comment type="caution">
    <text evidence="1">The sequence shown here is derived from an EMBL/GenBank/DDBJ whole genome shotgun (WGS) entry which is preliminary data.</text>
</comment>
<evidence type="ECO:0000313" key="2">
    <source>
        <dbReference type="Proteomes" id="UP001501321"/>
    </source>
</evidence>
<accession>A0ABP8QGR2</accession>
<name>A0ABP8QGR2_9GAMM</name>
<gene>
    <name evidence="1" type="ORF">GCM10023095_28070</name>
</gene>
<sequence>MQEQNTEHTEGQFKLVWVLSGIAKRQITMEAAMVDEAALKKGRQVSWRLLRPIQHFPWVVAKAATDAIRQKFAALQQAKVETVAHRHVEWRNTAPQIKVSWMSRDYKSHATPEEVPQYLTLLLPKRVTWEGGKNPIKVSWV</sequence>
<proteinExistence type="predicted"/>
<organism evidence="1 2">
    <name type="scientific">Pseudaeromonas paramecii</name>
    <dbReference type="NCBI Taxonomy" id="2138166"/>
    <lineage>
        <taxon>Bacteria</taxon>
        <taxon>Pseudomonadati</taxon>
        <taxon>Pseudomonadota</taxon>
        <taxon>Gammaproteobacteria</taxon>
        <taxon>Aeromonadales</taxon>
        <taxon>Aeromonadaceae</taxon>
        <taxon>Pseudaeromonas</taxon>
    </lineage>
</organism>
<reference evidence="2" key="1">
    <citation type="journal article" date="2019" name="Int. J. Syst. Evol. Microbiol.">
        <title>The Global Catalogue of Microorganisms (GCM) 10K type strain sequencing project: providing services to taxonomists for standard genome sequencing and annotation.</title>
        <authorList>
            <consortium name="The Broad Institute Genomics Platform"/>
            <consortium name="The Broad Institute Genome Sequencing Center for Infectious Disease"/>
            <person name="Wu L."/>
            <person name="Ma J."/>
        </authorList>
    </citation>
    <scope>NUCLEOTIDE SEQUENCE [LARGE SCALE GENOMIC DNA]</scope>
    <source>
        <strain evidence="2">JCM 32226</strain>
    </source>
</reference>